<dbReference type="EMBL" id="FQVX01000003">
    <property type="protein sequence ID" value="SHG71003.1"/>
    <property type="molecule type" value="Genomic_DNA"/>
</dbReference>
<organism evidence="4 5">
    <name type="scientific">Geodermatophilus nigrescens</name>
    <dbReference type="NCBI Taxonomy" id="1070870"/>
    <lineage>
        <taxon>Bacteria</taxon>
        <taxon>Bacillati</taxon>
        <taxon>Actinomycetota</taxon>
        <taxon>Actinomycetes</taxon>
        <taxon>Geodermatophilales</taxon>
        <taxon>Geodermatophilaceae</taxon>
        <taxon>Geodermatophilus</taxon>
    </lineage>
</organism>
<dbReference type="AlphaFoldDB" id="A0A1M5M2R1"/>
<evidence type="ECO:0000259" key="3">
    <source>
        <dbReference type="PROSITE" id="PS50111"/>
    </source>
</evidence>
<reference evidence="4 5" key="1">
    <citation type="submission" date="2016-11" db="EMBL/GenBank/DDBJ databases">
        <authorList>
            <person name="Jaros S."/>
            <person name="Januszkiewicz K."/>
            <person name="Wedrychowicz H."/>
        </authorList>
    </citation>
    <scope>NUCLEOTIDE SEQUENCE [LARGE SCALE GENOMIC DNA]</scope>
    <source>
        <strain evidence="4 5">DSM 45408</strain>
    </source>
</reference>
<gene>
    <name evidence="4" type="ORF">SAMN05444351_3002</name>
</gene>
<feature type="domain" description="Methyl-accepting transducer" evidence="3">
    <location>
        <begin position="138"/>
        <end position="285"/>
    </location>
</feature>
<dbReference type="STRING" id="1070870.SAMN05444351_3002"/>
<dbReference type="PANTHER" id="PTHR32089:SF112">
    <property type="entry name" value="LYSOZYME-LIKE PROTEIN-RELATED"/>
    <property type="match status" value="1"/>
</dbReference>
<dbReference type="GO" id="GO:0007165">
    <property type="term" value="P:signal transduction"/>
    <property type="evidence" value="ECO:0007669"/>
    <property type="project" value="UniProtKB-KW"/>
</dbReference>
<dbReference type="Pfam" id="PF00015">
    <property type="entry name" value="MCPsignal"/>
    <property type="match status" value="1"/>
</dbReference>
<evidence type="ECO:0000313" key="5">
    <source>
        <dbReference type="Proteomes" id="UP000184471"/>
    </source>
</evidence>
<dbReference type="PROSITE" id="PS50111">
    <property type="entry name" value="CHEMOTAXIS_TRANSDUC_2"/>
    <property type="match status" value="1"/>
</dbReference>
<name>A0A1M5M2R1_9ACTN</name>
<dbReference type="PANTHER" id="PTHR32089">
    <property type="entry name" value="METHYL-ACCEPTING CHEMOTAXIS PROTEIN MCPB"/>
    <property type="match status" value="1"/>
</dbReference>
<dbReference type="Gene3D" id="1.20.120.1530">
    <property type="match status" value="1"/>
</dbReference>
<dbReference type="SMART" id="SM00283">
    <property type="entry name" value="MA"/>
    <property type="match status" value="1"/>
</dbReference>
<evidence type="ECO:0000313" key="4">
    <source>
        <dbReference type="EMBL" id="SHG71003.1"/>
    </source>
</evidence>
<sequence>MARSRNRSDAAELEAYRAFVRRLTETCEAAARGDLEARAVPMAGSEDVPELVALQHGVNRALDVSDAFVRESRAALTSAAEGRYHRKVLLTGLSGAYRQAATDINTARDAMRETAGRVTDAQTSRLRLADDFESVVLAMSEQVATAATEMSASAAGLTTASSAASGAVGDASATLTSLTRTSAEIRQVIALIESVAAQTRLLALNATIEAARAGEAGKGFAVVASEVKDLADQTASATERVTTQVEAIRAACDEVTAVIGSVGTTVGEMNGLVDGIAAAVDGSASLGTTDTDVTGLSQMAERLRSEAIGFLGEMRR</sequence>
<keyword evidence="5" id="KW-1185">Reference proteome</keyword>
<evidence type="ECO:0000256" key="2">
    <source>
        <dbReference type="PROSITE-ProRule" id="PRU00284"/>
    </source>
</evidence>
<evidence type="ECO:0000256" key="1">
    <source>
        <dbReference type="ARBA" id="ARBA00023224"/>
    </source>
</evidence>
<dbReference type="SUPFAM" id="SSF58104">
    <property type="entry name" value="Methyl-accepting chemotaxis protein (MCP) signaling domain"/>
    <property type="match status" value="1"/>
</dbReference>
<accession>A0A1M5M2R1</accession>
<dbReference type="Gene3D" id="1.10.287.950">
    <property type="entry name" value="Methyl-accepting chemotaxis protein"/>
    <property type="match status" value="1"/>
</dbReference>
<dbReference type="InterPro" id="IPR004089">
    <property type="entry name" value="MCPsignal_dom"/>
</dbReference>
<dbReference type="GO" id="GO:0016020">
    <property type="term" value="C:membrane"/>
    <property type="evidence" value="ECO:0007669"/>
    <property type="project" value="InterPro"/>
</dbReference>
<dbReference type="RefSeq" id="WP_217651275.1">
    <property type="nucleotide sequence ID" value="NZ_FQVX01000003.1"/>
</dbReference>
<keyword evidence="1 2" id="KW-0807">Transducer</keyword>
<dbReference type="Proteomes" id="UP000184471">
    <property type="component" value="Unassembled WGS sequence"/>
</dbReference>
<proteinExistence type="predicted"/>
<protein>
    <submittedName>
        <fullName evidence="4">Methyl-accepting chemotaxis protein (MCP) signalling domain-containing protein</fullName>
    </submittedName>
</protein>